<gene>
    <name evidence="2" type="ORF">FGF66_07580</name>
</gene>
<organism evidence="2 3">
    <name type="scientific">Chlorobaculum thiosulfatiphilum</name>
    <name type="common">Chlorobium limicola f.sp. thiosulfatophilum</name>
    <dbReference type="NCBI Taxonomy" id="115852"/>
    <lineage>
        <taxon>Bacteria</taxon>
        <taxon>Pseudomonadati</taxon>
        <taxon>Chlorobiota</taxon>
        <taxon>Chlorobiia</taxon>
        <taxon>Chlorobiales</taxon>
        <taxon>Chlorobiaceae</taxon>
        <taxon>Chlorobaculum</taxon>
    </lineage>
</organism>
<name>A0A5C4S5Z6_CHLTI</name>
<dbReference type="AlphaFoldDB" id="A0A5C4S5Z6"/>
<dbReference type="PANTHER" id="PTHR19959">
    <property type="entry name" value="KINESIN LIGHT CHAIN"/>
    <property type="match status" value="1"/>
</dbReference>
<reference evidence="2 3" key="1">
    <citation type="submission" date="2019-05" db="EMBL/GenBank/DDBJ databases">
        <title>Draft Whole-Genome sequence of the green sulfur bacterium Chlorobaculum thiosulfatiphilum DSM 249.</title>
        <authorList>
            <person name="Meyer T.E."/>
            <person name="Kyndt J.A."/>
        </authorList>
    </citation>
    <scope>NUCLEOTIDE SEQUENCE [LARGE SCALE GENOMIC DNA]</scope>
    <source>
        <strain evidence="2 3">DSM 249</strain>
    </source>
</reference>
<evidence type="ECO:0000256" key="1">
    <source>
        <dbReference type="PROSITE-ProRule" id="PRU00339"/>
    </source>
</evidence>
<dbReference type="OrthoDB" id="940757at2"/>
<dbReference type="Pfam" id="PF13181">
    <property type="entry name" value="TPR_8"/>
    <property type="match status" value="1"/>
</dbReference>
<keyword evidence="3" id="KW-1185">Reference proteome</keyword>
<sequence length="427" mass="48795">MLDDLRHRGLFGLSKSEKVQTEYNPGNFGLRVEKPETVIAAMYDLAKLEPGEEQLLCVFSVLPAEPIAFAVLEALQPGNDELDSALRALVRKGWIEFNAEAKQFKCSPVVQAVTRLQVGERLDKQCETLVWALMEKLDYAPDMTGHLLNTDYLSGALNVRYAENVVDYLKNTRYEKSLLTDRIGMFYRTTGQMEKSLSFFERYHQLCEELCKANPEDVSFKYALAISYERLGITYKNVGDLEKALSFFEDETELFEELYDSNRKNVSYKYGLSTSYGKQGDTYRLLGQPEKALSFFKQFNQLIKELCKSNQANLSFKTGLAISYETLGDTYTTLGDLEKALSLYKKDIKLFEELYESNRANVEFKNGLAVSYSKLGVFSRDQRGDMAEARRWLKKAEARWTELVNDSPAYAQFQKNLAWVKNALAAL</sequence>
<comment type="caution">
    <text evidence="2">The sequence shown here is derived from an EMBL/GenBank/DDBJ whole genome shotgun (WGS) entry which is preliminary data.</text>
</comment>
<dbReference type="PANTHER" id="PTHR19959:SF119">
    <property type="entry name" value="FUNGAL LIPASE-LIKE DOMAIN-CONTAINING PROTEIN"/>
    <property type="match status" value="1"/>
</dbReference>
<feature type="repeat" description="TPR" evidence="1">
    <location>
        <begin position="321"/>
        <end position="354"/>
    </location>
</feature>
<evidence type="ECO:0000313" key="2">
    <source>
        <dbReference type="EMBL" id="TNJ38705.1"/>
    </source>
</evidence>
<dbReference type="InterPro" id="IPR011990">
    <property type="entry name" value="TPR-like_helical_dom_sf"/>
</dbReference>
<dbReference type="SUPFAM" id="SSF48452">
    <property type="entry name" value="TPR-like"/>
    <property type="match status" value="1"/>
</dbReference>
<dbReference type="PROSITE" id="PS50005">
    <property type="entry name" value="TPR"/>
    <property type="match status" value="2"/>
</dbReference>
<dbReference type="SMART" id="SM00028">
    <property type="entry name" value="TPR"/>
    <property type="match status" value="3"/>
</dbReference>
<dbReference type="Gene3D" id="1.25.40.10">
    <property type="entry name" value="Tetratricopeptide repeat domain"/>
    <property type="match status" value="2"/>
</dbReference>
<dbReference type="Proteomes" id="UP000308271">
    <property type="component" value="Unassembled WGS sequence"/>
</dbReference>
<dbReference type="Pfam" id="PF13374">
    <property type="entry name" value="TPR_10"/>
    <property type="match status" value="1"/>
</dbReference>
<protein>
    <submittedName>
        <fullName evidence="2">Tetratricopeptide repeat protein</fullName>
    </submittedName>
</protein>
<proteinExistence type="predicted"/>
<dbReference type="RefSeq" id="WP_139457059.1">
    <property type="nucleotide sequence ID" value="NZ_VDCH01000014.1"/>
</dbReference>
<dbReference type="EMBL" id="VDCH01000014">
    <property type="protein sequence ID" value="TNJ38705.1"/>
    <property type="molecule type" value="Genomic_DNA"/>
</dbReference>
<feature type="repeat" description="TPR" evidence="1">
    <location>
        <begin position="225"/>
        <end position="258"/>
    </location>
</feature>
<dbReference type="InterPro" id="IPR019734">
    <property type="entry name" value="TPR_rpt"/>
</dbReference>
<keyword evidence="1" id="KW-0802">TPR repeat</keyword>
<evidence type="ECO:0000313" key="3">
    <source>
        <dbReference type="Proteomes" id="UP000308271"/>
    </source>
</evidence>
<accession>A0A5C4S5Z6</accession>